<evidence type="ECO:0000256" key="1">
    <source>
        <dbReference type="ARBA" id="ARBA00004187"/>
    </source>
</evidence>
<dbReference type="Pfam" id="PF07714">
    <property type="entry name" value="PK_Tyr_Ser-Thr"/>
    <property type="match status" value="1"/>
</dbReference>
<evidence type="ECO:0000256" key="3">
    <source>
        <dbReference type="ARBA" id="ARBA00004496"/>
    </source>
</evidence>
<dbReference type="PANTHER" id="PTHR46392">
    <property type="entry name" value="DUAL SERINE/THREONINE AND TYROSINE PROTEIN KINASE"/>
    <property type="match status" value="1"/>
</dbReference>
<organism evidence="9 10">
    <name type="scientific">Branchiostoma lanceolatum</name>
    <name type="common">Common lancelet</name>
    <name type="synonym">Amphioxus lanceolatum</name>
    <dbReference type="NCBI Taxonomy" id="7740"/>
    <lineage>
        <taxon>Eukaryota</taxon>
        <taxon>Metazoa</taxon>
        <taxon>Chordata</taxon>
        <taxon>Cephalochordata</taxon>
        <taxon>Leptocardii</taxon>
        <taxon>Amphioxiformes</taxon>
        <taxon>Branchiostomatidae</taxon>
        <taxon>Branchiostoma</taxon>
    </lineage>
</organism>
<dbReference type="GO" id="GO:0016323">
    <property type="term" value="C:basolateral plasma membrane"/>
    <property type="evidence" value="ECO:0007669"/>
    <property type="project" value="UniProtKB-SubCell"/>
</dbReference>
<dbReference type="GO" id="GO:0045743">
    <property type="term" value="P:positive regulation of fibroblast growth factor receptor signaling pathway"/>
    <property type="evidence" value="ECO:0007669"/>
    <property type="project" value="TreeGrafter"/>
</dbReference>
<comment type="caution">
    <text evidence="9">The sequence shown here is derived from an EMBL/GenBank/DDBJ whole genome shotgun (WGS) entry which is preliminary data.</text>
</comment>
<evidence type="ECO:0000256" key="2">
    <source>
        <dbReference type="ARBA" id="ARBA00004221"/>
    </source>
</evidence>
<proteinExistence type="predicted"/>
<dbReference type="GO" id="GO:0004674">
    <property type="term" value="F:protein serine/threonine kinase activity"/>
    <property type="evidence" value="ECO:0007669"/>
    <property type="project" value="UniProtKB-KW"/>
</dbReference>
<evidence type="ECO:0000256" key="6">
    <source>
        <dbReference type="ARBA" id="ARBA00022679"/>
    </source>
</evidence>
<sequence>MMSGSIVGTPIHMAPELFTGKYDSSVDVYAFGILFWYVCAGTVRLPHVFEQCASKDHLWNSVRKGARPERLPQFDDECWALMAACWAREPTARPLLGNVQPQLRRIMDRFTSRHEAPSAGNIPGS</sequence>
<keyword evidence="4" id="KW-0963">Cytoplasm</keyword>
<dbReference type="GO" id="GO:0016324">
    <property type="term" value="C:apical plasma membrane"/>
    <property type="evidence" value="ECO:0007669"/>
    <property type="project" value="UniProtKB-SubCell"/>
</dbReference>
<comment type="subcellular location">
    <subcellularLocation>
        <location evidence="2">Apical cell membrane</location>
    </subcellularLocation>
    <subcellularLocation>
        <location evidence="1">Basolateral cell membrane</location>
    </subcellularLocation>
    <subcellularLocation>
        <location evidence="3">Cytoplasm</location>
    </subcellularLocation>
</comment>
<feature type="domain" description="Protein kinase" evidence="8">
    <location>
        <begin position="1"/>
        <end position="103"/>
    </location>
</feature>
<dbReference type="InterPro" id="IPR000719">
    <property type="entry name" value="Prot_kinase_dom"/>
</dbReference>
<dbReference type="PANTHER" id="PTHR46392:SF1">
    <property type="entry name" value="DUAL SERINE_THREONINE AND TYROSINE PROTEIN KINASE"/>
    <property type="match status" value="1"/>
</dbReference>
<dbReference type="Gene3D" id="1.10.510.10">
    <property type="entry name" value="Transferase(Phosphotransferase) domain 1"/>
    <property type="match status" value="1"/>
</dbReference>
<dbReference type="SUPFAM" id="SSF56112">
    <property type="entry name" value="Protein kinase-like (PK-like)"/>
    <property type="match status" value="1"/>
</dbReference>
<dbReference type="GO" id="GO:0005737">
    <property type="term" value="C:cytoplasm"/>
    <property type="evidence" value="ECO:0007669"/>
    <property type="project" value="UniProtKB-SubCell"/>
</dbReference>
<keyword evidence="6" id="KW-0808">Transferase</keyword>
<dbReference type="EMBL" id="CAKMNS010000289">
    <property type="protein sequence ID" value="CAH1277383.1"/>
    <property type="molecule type" value="Genomic_DNA"/>
</dbReference>
<dbReference type="InterPro" id="IPR011009">
    <property type="entry name" value="Kinase-like_dom_sf"/>
</dbReference>
<dbReference type="InterPro" id="IPR001245">
    <property type="entry name" value="Ser-Thr/Tyr_kinase_cat_dom"/>
</dbReference>
<evidence type="ECO:0000313" key="10">
    <source>
        <dbReference type="Proteomes" id="UP000838412"/>
    </source>
</evidence>
<keyword evidence="10" id="KW-1185">Reference proteome</keyword>
<reference evidence="9" key="1">
    <citation type="submission" date="2022-01" db="EMBL/GenBank/DDBJ databases">
        <authorList>
            <person name="Braso-Vives M."/>
        </authorList>
    </citation>
    <scope>NUCLEOTIDE SEQUENCE</scope>
</reference>
<dbReference type="GO" id="GO:0070374">
    <property type="term" value="P:positive regulation of ERK1 and ERK2 cascade"/>
    <property type="evidence" value="ECO:0007669"/>
    <property type="project" value="TreeGrafter"/>
</dbReference>
<accession>A0A8S4MNC8</accession>
<gene>
    <name evidence="9" type="primary">DSTYK</name>
    <name evidence="9" type="ORF">BLAG_LOCUS26174</name>
</gene>
<protein>
    <submittedName>
        <fullName evidence="9">DSTYK protein</fullName>
    </submittedName>
</protein>
<evidence type="ECO:0000313" key="9">
    <source>
        <dbReference type="EMBL" id="CAH1277383.1"/>
    </source>
</evidence>
<evidence type="ECO:0000256" key="7">
    <source>
        <dbReference type="ARBA" id="ARBA00022777"/>
    </source>
</evidence>
<evidence type="ECO:0000256" key="5">
    <source>
        <dbReference type="ARBA" id="ARBA00022527"/>
    </source>
</evidence>
<dbReference type="GO" id="GO:0043066">
    <property type="term" value="P:negative regulation of apoptotic process"/>
    <property type="evidence" value="ECO:0007669"/>
    <property type="project" value="TreeGrafter"/>
</dbReference>
<name>A0A8S4MNC8_BRALA</name>
<evidence type="ECO:0000259" key="8">
    <source>
        <dbReference type="PROSITE" id="PS50011"/>
    </source>
</evidence>
<keyword evidence="5" id="KW-0723">Serine/threonine-protein kinase</keyword>
<evidence type="ECO:0000256" key="4">
    <source>
        <dbReference type="ARBA" id="ARBA00022490"/>
    </source>
</evidence>
<keyword evidence="7" id="KW-0418">Kinase</keyword>
<dbReference type="GO" id="GO:0044344">
    <property type="term" value="P:cellular response to fibroblast growth factor stimulus"/>
    <property type="evidence" value="ECO:0007669"/>
    <property type="project" value="TreeGrafter"/>
</dbReference>
<dbReference type="Proteomes" id="UP000838412">
    <property type="component" value="Unassembled WGS sequence"/>
</dbReference>
<dbReference type="OrthoDB" id="122279at2759"/>
<dbReference type="AlphaFoldDB" id="A0A8S4MNC8"/>
<dbReference type="InterPro" id="IPR051302">
    <property type="entry name" value="Dual_SerThr-Tyr_Kinase"/>
</dbReference>
<dbReference type="GO" id="GO:0005524">
    <property type="term" value="F:ATP binding"/>
    <property type="evidence" value="ECO:0007669"/>
    <property type="project" value="InterPro"/>
</dbReference>
<dbReference type="PROSITE" id="PS50011">
    <property type="entry name" value="PROTEIN_KINASE_DOM"/>
    <property type="match status" value="1"/>
</dbReference>